<gene>
    <name evidence="1" type="ORF">DXA27_23025</name>
</gene>
<dbReference type="AlphaFoldDB" id="A0A413JQ75"/>
<dbReference type="EMBL" id="QSDG01000047">
    <property type="protein sequence ID" value="RGY63061.1"/>
    <property type="molecule type" value="Genomic_DNA"/>
</dbReference>
<feature type="non-terminal residue" evidence="1">
    <location>
        <position position="148"/>
    </location>
</feature>
<evidence type="ECO:0000313" key="2">
    <source>
        <dbReference type="Proteomes" id="UP000284614"/>
    </source>
</evidence>
<reference evidence="1 2" key="1">
    <citation type="submission" date="2018-08" db="EMBL/GenBank/DDBJ databases">
        <title>A genome reference for cultivated species of the human gut microbiota.</title>
        <authorList>
            <person name="Zou Y."/>
            <person name="Xue W."/>
            <person name="Luo G."/>
        </authorList>
    </citation>
    <scope>NUCLEOTIDE SEQUENCE [LARGE SCALE GENOMIC DNA]</scope>
    <source>
        <strain evidence="1 2">OF01-1</strain>
    </source>
</reference>
<organism evidence="1 2">
    <name type="scientific">Bacteroides fragilis</name>
    <dbReference type="NCBI Taxonomy" id="817"/>
    <lineage>
        <taxon>Bacteria</taxon>
        <taxon>Pseudomonadati</taxon>
        <taxon>Bacteroidota</taxon>
        <taxon>Bacteroidia</taxon>
        <taxon>Bacteroidales</taxon>
        <taxon>Bacteroidaceae</taxon>
        <taxon>Bacteroides</taxon>
    </lineage>
</organism>
<dbReference type="Proteomes" id="UP000284614">
    <property type="component" value="Unassembled WGS sequence"/>
</dbReference>
<sequence>MFDKITIKATIDTADIETIVLRNYLEECTEGDEVYYKSTAYANFDGCFIEIRGNRLRCTCSICKLYSKGKTGKLDNSRPITFAMAVRTIKELLLRLCVRIENAVVTYYEIGITMKMSLPADSYIKQMHEVSGKLLWNDANYSAFKQQT</sequence>
<protein>
    <submittedName>
        <fullName evidence="1">Uncharacterized protein</fullName>
    </submittedName>
</protein>
<evidence type="ECO:0000313" key="1">
    <source>
        <dbReference type="EMBL" id="RGY63061.1"/>
    </source>
</evidence>
<name>A0A413JQ75_BACFG</name>
<proteinExistence type="predicted"/>
<accession>A0A413JQ75</accession>
<comment type="caution">
    <text evidence="1">The sequence shown here is derived from an EMBL/GenBank/DDBJ whole genome shotgun (WGS) entry which is preliminary data.</text>
</comment>